<evidence type="ECO:0000256" key="1">
    <source>
        <dbReference type="SAM" id="Phobius"/>
    </source>
</evidence>
<reference evidence="4" key="1">
    <citation type="submission" date="2021-01" db="EMBL/GenBank/DDBJ databases">
        <title>Whole genome shotgun sequence of Planotetraspora silvatica NBRC 100141.</title>
        <authorList>
            <person name="Komaki H."/>
            <person name="Tamura T."/>
        </authorList>
    </citation>
    <scope>NUCLEOTIDE SEQUENCE</scope>
    <source>
        <strain evidence="4">NBRC 100141</strain>
    </source>
</reference>
<dbReference type="AlphaFoldDB" id="A0A8J3XND6"/>
<dbReference type="PANTHER" id="PTHR40763:SF4">
    <property type="entry name" value="DUF1707 DOMAIN-CONTAINING PROTEIN"/>
    <property type="match status" value="1"/>
</dbReference>
<feature type="domain" description="2TM" evidence="3">
    <location>
        <begin position="92"/>
        <end position="135"/>
    </location>
</feature>
<feature type="transmembrane region" description="Helical" evidence="1">
    <location>
        <begin position="89"/>
        <end position="107"/>
    </location>
</feature>
<keyword evidence="1" id="KW-1133">Transmembrane helix</keyword>
<comment type="caution">
    <text evidence="4">The sequence shown here is derived from an EMBL/GenBank/DDBJ whole genome shotgun (WGS) entry which is preliminary data.</text>
</comment>
<evidence type="ECO:0000259" key="2">
    <source>
        <dbReference type="Pfam" id="PF08044"/>
    </source>
</evidence>
<proteinExistence type="predicted"/>
<dbReference type="PANTHER" id="PTHR40763">
    <property type="entry name" value="MEMBRANE PROTEIN-RELATED"/>
    <property type="match status" value="1"/>
</dbReference>
<dbReference type="InterPro" id="IPR025698">
    <property type="entry name" value="2TM_dom"/>
</dbReference>
<dbReference type="EMBL" id="BOOQ01000023">
    <property type="protein sequence ID" value="GII47120.1"/>
    <property type="molecule type" value="Genomic_DNA"/>
</dbReference>
<feature type="transmembrane region" description="Helical" evidence="1">
    <location>
        <begin position="119"/>
        <end position="143"/>
    </location>
</feature>
<evidence type="ECO:0000313" key="5">
    <source>
        <dbReference type="Proteomes" id="UP000644610"/>
    </source>
</evidence>
<keyword evidence="1" id="KW-0812">Transmembrane</keyword>
<dbReference type="Proteomes" id="UP000644610">
    <property type="component" value="Unassembled WGS sequence"/>
</dbReference>
<feature type="domain" description="DUF1707" evidence="2">
    <location>
        <begin position="7"/>
        <end position="59"/>
    </location>
</feature>
<organism evidence="4 5">
    <name type="scientific">Planotetraspora silvatica</name>
    <dbReference type="NCBI Taxonomy" id="234614"/>
    <lineage>
        <taxon>Bacteria</taxon>
        <taxon>Bacillati</taxon>
        <taxon>Actinomycetota</taxon>
        <taxon>Actinomycetes</taxon>
        <taxon>Streptosporangiales</taxon>
        <taxon>Streptosporangiaceae</taxon>
        <taxon>Planotetraspora</taxon>
    </lineage>
</organism>
<dbReference type="Pfam" id="PF08044">
    <property type="entry name" value="DUF1707"/>
    <property type="match status" value="1"/>
</dbReference>
<protein>
    <recommendedName>
        <fullName evidence="6">DUF1707 domain-containing protein</fullName>
    </recommendedName>
</protein>
<accession>A0A8J3XND6</accession>
<evidence type="ECO:0000259" key="3">
    <source>
        <dbReference type="Pfam" id="PF13239"/>
    </source>
</evidence>
<sequence>MAATPEMRASDGDRDRVAAALREHVAEGRLTVDEFNERLEAVYQSRTYGELAKLTTDLPEIDLHTLPATVKPEAESPARAGRKQAATRAAWSSFVGTNAVLWAIWLVSSLGSGHAIFPWPLWVTLFWGIPLVVGTVFGTGPGHGRDRRRERRR</sequence>
<dbReference type="Pfam" id="PF13239">
    <property type="entry name" value="2TM"/>
    <property type="match status" value="1"/>
</dbReference>
<gene>
    <name evidence="4" type="ORF">Psi02_35440</name>
</gene>
<dbReference type="InterPro" id="IPR012551">
    <property type="entry name" value="DUF1707_SHOCT-like"/>
</dbReference>
<evidence type="ECO:0000313" key="4">
    <source>
        <dbReference type="EMBL" id="GII47120.1"/>
    </source>
</evidence>
<keyword evidence="1" id="KW-0472">Membrane</keyword>
<keyword evidence="5" id="KW-1185">Reference proteome</keyword>
<evidence type="ECO:0008006" key="6">
    <source>
        <dbReference type="Google" id="ProtNLM"/>
    </source>
</evidence>
<dbReference type="RefSeq" id="WP_203975346.1">
    <property type="nucleotide sequence ID" value="NZ_BAAAKY010000023.1"/>
</dbReference>
<name>A0A8J3XND6_9ACTN</name>